<feature type="domain" description="LicD/FKTN/FKRP nucleotidyltransferase" evidence="1">
    <location>
        <begin position="35"/>
        <end position="245"/>
    </location>
</feature>
<dbReference type="PANTHER" id="PTHR43404">
    <property type="entry name" value="LIPOPOLYSACCHARIDE CHOLINEPHOSPHOTRANSFERASE LICD"/>
    <property type="match status" value="1"/>
</dbReference>
<dbReference type="RefSeq" id="WP_117455493.1">
    <property type="nucleotide sequence ID" value="NZ_JAKVPQ010000004.1"/>
</dbReference>
<dbReference type="Proteomes" id="UP001202402">
    <property type="component" value="Unassembled WGS sequence"/>
</dbReference>
<comment type="caution">
    <text evidence="2">The sequence shown here is derived from an EMBL/GenBank/DDBJ whole genome shotgun (WGS) entry which is preliminary data.</text>
</comment>
<dbReference type="InterPro" id="IPR052942">
    <property type="entry name" value="LPS_cholinephosphotransferase"/>
</dbReference>
<proteinExistence type="predicted"/>
<gene>
    <name evidence="2" type="ORF">LQE99_07690</name>
</gene>
<dbReference type="Pfam" id="PF04991">
    <property type="entry name" value="LicD"/>
    <property type="match status" value="1"/>
</dbReference>
<keyword evidence="3" id="KW-1185">Reference proteome</keyword>
<organism evidence="2 3">
    <name type="scientific">Amedibacillus hominis</name>
    <dbReference type="NCBI Taxonomy" id="2897776"/>
    <lineage>
        <taxon>Bacteria</taxon>
        <taxon>Bacillati</taxon>
        <taxon>Bacillota</taxon>
        <taxon>Erysipelotrichia</taxon>
        <taxon>Erysipelotrichales</taxon>
        <taxon>Erysipelotrichaceae</taxon>
        <taxon>Amedibacillus</taxon>
    </lineage>
</organism>
<sequence>MKEYILKEKEDGTKITVRQLQLVLLQMLKDIDEVCQKNDIPYWMTGGSALGAVRHKGFIPWDDDADIGMMREDYERFLKVVDQLGDKYVIQSFESHKEYNVLIPPMKIRLKGTYCREANFLLKNKCKDSDGIFIDVFIIDHVSENQTKDVFWRCRNGLLMVLIAFFENLHINPYLLKKRFVRNAKKYGEINKNSPMVGYDLTWTFNSFFHPVTYPYDSIFPVQYVEFEDTKLPIPKNADYMLNAEVGANYMSFPPEKAQAPKHIKDIEL</sequence>
<accession>A0ABS9R5T4</accession>
<evidence type="ECO:0000313" key="3">
    <source>
        <dbReference type="Proteomes" id="UP001202402"/>
    </source>
</evidence>
<reference evidence="2 3" key="1">
    <citation type="submission" date="2022-02" db="EMBL/GenBank/DDBJ databases">
        <title>Genome of Erysipelotrichaceae sp. nov. NSJ-176 isolated from human feces.</title>
        <authorList>
            <person name="Abdugheni R."/>
        </authorList>
    </citation>
    <scope>NUCLEOTIDE SEQUENCE [LARGE SCALE GENOMIC DNA]</scope>
    <source>
        <strain evidence="2 3">NSJ-176</strain>
    </source>
</reference>
<protein>
    <submittedName>
        <fullName evidence="2">LicD family protein</fullName>
    </submittedName>
</protein>
<evidence type="ECO:0000259" key="1">
    <source>
        <dbReference type="Pfam" id="PF04991"/>
    </source>
</evidence>
<dbReference type="EMBL" id="JAKVPQ010000004">
    <property type="protein sequence ID" value="MCH4285010.1"/>
    <property type="molecule type" value="Genomic_DNA"/>
</dbReference>
<dbReference type="InterPro" id="IPR007074">
    <property type="entry name" value="LicD/FKTN/FKRP_NTP_transf"/>
</dbReference>
<name>A0ABS9R5T4_9FIRM</name>
<dbReference type="PANTHER" id="PTHR43404:SF2">
    <property type="entry name" value="LIPOPOLYSACCHARIDE CHOLINEPHOSPHOTRANSFERASE LICD"/>
    <property type="match status" value="1"/>
</dbReference>
<evidence type="ECO:0000313" key="2">
    <source>
        <dbReference type="EMBL" id="MCH4285010.1"/>
    </source>
</evidence>